<reference evidence="5 6" key="2">
    <citation type="submission" date="2019-09" db="EMBL/GenBank/DDBJ databases">
        <authorList>
            <person name="Jin C."/>
        </authorList>
    </citation>
    <scope>NUCLEOTIDE SEQUENCE [LARGE SCALE GENOMIC DNA]</scope>
    <source>
        <strain evidence="5 6">BN140078</strain>
    </source>
</reference>
<organism evidence="5 6">
    <name type="scientific">Chitinophaga agrisoli</name>
    <dbReference type="NCBI Taxonomy" id="2607653"/>
    <lineage>
        <taxon>Bacteria</taxon>
        <taxon>Pseudomonadati</taxon>
        <taxon>Bacteroidota</taxon>
        <taxon>Chitinophagia</taxon>
        <taxon>Chitinophagales</taxon>
        <taxon>Chitinophagaceae</taxon>
        <taxon>Chitinophaga</taxon>
    </lineage>
</organism>
<evidence type="ECO:0000313" key="5">
    <source>
        <dbReference type="EMBL" id="KAA2242750.1"/>
    </source>
</evidence>
<evidence type="ECO:0000256" key="2">
    <source>
        <dbReference type="ARBA" id="ARBA00023125"/>
    </source>
</evidence>
<dbReference type="Gene3D" id="3.40.50.2300">
    <property type="match status" value="2"/>
</dbReference>
<dbReference type="InterPro" id="IPR000843">
    <property type="entry name" value="HTH_LacI"/>
</dbReference>
<dbReference type="AlphaFoldDB" id="A0A5B2VVP3"/>
<dbReference type="GO" id="GO:0003700">
    <property type="term" value="F:DNA-binding transcription factor activity"/>
    <property type="evidence" value="ECO:0007669"/>
    <property type="project" value="TreeGrafter"/>
</dbReference>
<evidence type="ECO:0000256" key="3">
    <source>
        <dbReference type="ARBA" id="ARBA00023163"/>
    </source>
</evidence>
<dbReference type="InterPro" id="IPR010982">
    <property type="entry name" value="Lambda_DNA-bd_dom_sf"/>
</dbReference>
<keyword evidence="1" id="KW-0805">Transcription regulation</keyword>
<protein>
    <submittedName>
        <fullName evidence="5">LacI family transcriptional regulator</fullName>
    </submittedName>
</protein>
<gene>
    <name evidence="5" type="ORF">F0L74_09490</name>
</gene>
<dbReference type="RefSeq" id="WP_149837623.1">
    <property type="nucleotide sequence ID" value="NZ_VUOC01000002.1"/>
</dbReference>
<dbReference type="EMBL" id="VUOC01000002">
    <property type="protein sequence ID" value="KAA2242750.1"/>
    <property type="molecule type" value="Genomic_DNA"/>
</dbReference>
<accession>A0A5B2VVP3</accession>
<dbReference type="PANTHER" id="PTHR30146">
    <property type="entry name" value="LACI-RELATED TRANSCRIPTIONAL REPRESSOR"/>
    <property type="match status" value="1"/>
</dbReference>
<dbReference type="SUPFAM" id="SSF53822">
    <property type="entry name" value="Periplasmic binding protein-like I"/>
    <property type="match status" value="1"/>
</dbReference>
<dbReference type="Pfam" id="PF00356">
    <property type="entry name" value="LacI"/>
    <property type="match status" value="1"/>
</dbReference>
<reference evidence="5 6" key="1">
    <citation type="submission" date="2019-09" db="EMBL/GenBank/DDBJ databases">
        <title>Chitinophaga ginsengihumi sp. nov., isolated from soil of ginseng rhizosphere.</title>
        <authorList>
            <person name="Lee J."/>
        </authorList>
    </citation>
    <scope>NUCLEOTIDE SEQUENCE [LARGE SCALE GENOMIC DNA]</scope>
    <source>
        <strain evidence="5 6">BN140078</strain>
    </source>
</reference>
<keyword evidence="3" id="KW-0804">Transcription</keyword>
<evidence type="ECO:0000256" key="1">
    <source>
        <dbReference type="ARBA" id="ARBA00023015"/>
    </source>
</evidence>
<evidence type="ECO:0000259" key="4">
    <source>
        <dbReference type="PROSITE" id="PS50932"/>
    </source>
</evidence>
<keyword evidence="2" id="KW-0238">DNA-binding</keyword>
<sequence>MKKKIALKDIAQHVGVSTALVSYVLNGRAEEKRVGKEIAEKIREAADTLNYRPNQIAKSLKTNRTNTVGLIVADINYRFTSGVTRAIEAEAGKNNYTVILGSSDEDHSKFAELVNVLVNRQVDGLILVPVEKSESQIEWLKKHEIPFVLIDRNFPGIQANHIAVDNFRTAYQCTQHLIKTGHKKIGFINYKTTLYHLRERDRGYFQALEDHGLKNNSKFKKEIREKHVQEDVLRSVQELVAQGCDGIFFATDIIAINGLKYINGMQLRVPEDLAIVSFDEAEAFELFYCPITHARQPLEEIGKIAVNTLMDIINHNQVNRQIYLEAGFVLGRSCGE</sequence>
<dbReference type="PANTHER" id="PTHR30146:SF109">
    <property type="entry name" value="HTH-TYPE TRANSCRIPTIONAL REGULATOR GALS"/>
    <property type="match status" value="1"/>
</dbReference>
<keyword evidence="6" id="KW-1185">Reference proteome</keyword>
<dbReference type="InterPro" id="IPR046335">
    <property type="entry name" value="LacI/GalR-like_sensor"/>
</dbReference>
<dbReference type="Pfam" id="PF13377">
    <property type="entry name" value="Peripla_BP_3"/>
    <property type="match status" value="1"/>
</dbReference>
<dbReference type="Gene3D" id="1.10.260.40">
    <property type="entry name" value="lambda repressor-like DNA-binding domains"/>
    <property type="match status" value="1"/>
</dbReference>
<dbReference type="CDD" id="cd19977">
    <property type="entry name" value="PBP1_EndR-like"/>
    <property type="match status" value="1"/>
</dbReference>
<comment type="caution">
    <text evidence="5">The sequence shown here is derived from an EMBL/GenBank/DDBJ whole genome shotgun (WGS) entry which is preliminary data.</text>
</comment>
<dbReference type="GO" id="GO:0000976">
    <property type="term" value="F:transcription cis-regulatory region binding"/>
    <property type="evidence" value="ECO:0007669"/>
    <property type="project" value="TreeGrafter"/>
</dbReference>
<name>A0A5B2VVP3_9BACT</name>
<dbReference type="InterPro" id="IPR028082">
    <property type="entry name" value="Peripla_BP_I"/>
</dbReference>
<proteinExistence type="predicted"/>
<dbReference type="SUPFAM" id="SSF47413">
    <property type="entry name" value="lambda repressor-like DNA-binding domains"/>
    <property type="match status" value="1"/>
</dbReference>
<dbReference type="CDD" id="cd01392">
    <property type="entry name" value="HTH_LacI"/>
    <property type="match status" value="1"/>
</dbReference>
<dbReference type="PROSITE" id="PS50932">
    <property type="entry name" value="HTH_LACI_2"/>
    <property type="match status" value="1"/>
</dbReference>
<feature type="domain" description="HTH lacI-type" evidence="4">
    <location>
        <begin position="7"/>
        <end position="62"/>
    </location>
</feature>
<evidence type="ECO:0000313" key="6">
    <source>
        <dbReference type="Proteomes" id="UP000324611"/>
    </source>
</evidence>
<dbReference type="Proteomes" id="UP000324611">
    <property type="component" value="Unassembled WGS sequence"/>
</dbReference>
<dbReference type="SMART" id="SM00354">
    <property type="entry name" value="HTH_LACI"/>
    <property type="match status" value="1"/>
</dbReference>